<gene>
    <name evidence="5" type="ORF">ABE91_002990</name>
    <name evidence="8" type="ORF">C9194_05310</name>
    <name evidence="6" type="ORF">DIV22_05630</name>
    <name evidence="1" type="ORF">E2863_00048</name>
    <name evidence="3" type="ORF">EN85_002065</name>
    <name evidence="2" type="ORF">GAI89_10885</name>
    <name evidence="7" type="ORF">NCTC8960_01684</name>
    <name evidence="4" type="ORF">NY836_02560</name>
</gene>
<dbReference type="RefSeq" id="WP_000796358.1">
    <property type="nucleotide sequence ID" value="NZ_AP018796.1"/>
</dbReference>
<dbReference type="OMA" id="RDRMTWI"/>
<reference evidence="5" key="2">
    <citation type="submission" date="2017-03" db="EMBL/GenBank/DDBJ databases">
        <title>The mobilome is the main driver of stx2-positive O26:H11 Escherichia coli strains evolution.</title>
        <authorList>
            <person name="Delannoy S."/>
            <person name="Mariani-Kurkdjian P."/>
            <person name="Webb H.E."/>
            <person name="Bonacorsi S."/>
            <person name="Fach P."/>
        </authorList>
    </citation>
    <scope>NUCLEOTIDE SEQUENCE</scope>
    <source>
        <strain evidence="5">34870</strain>
    </source>
</reference>
<dbReference type="EMBL" id="AATJKW010000010">
    <property type="protein sequence ID" value="EFL9837096.1"/>
    <property type="molecule type" value="Genomic_DNA"/>
</dbReference>
<reference evidence="8 13" key="7">
    <citation type="submission" date="2018-12" db="EMBL/GenBank/DDBJ databases">
        <title>Food and Water Safety Consortium.</title>
        <authorList>
            <person name="Tyson S."/>
            <person name="Peterson C.-L."/>
            <person name="Olson A."/>
            <person name="Tyler S."/>
            <person name="Cabral J."/>
            <person name="Lynch T."/>
            <person name="Knox N."/>
            <person name="Van Domselaar G."/>
            <person name="Graham M."/>
        </authorList>
    </citation>
    <scope>NUCLEOTIDE SEQUENCE [LARGE SCALE GENOMIC DNA]</scope>
    <source>
        <strain evidence="8 13">FWSEC0419</strain>
    </source>
</reference>
<reference evidence="7 11" key="4">
    <citation type="submission" date="2018-06" db="EMBL/GenBank/DDBJ databases">
        <authorList>
            <consortium name="Pathogen Informatics"/>
            <person name="Doyle S."/>
        </authorList>
    </citation>
    <scope>NUCLEOTIDE SEQUENCE [LARGE SCALE GENOMIC DNA]</scope>
    <source>
        <strain evidence="7 11">NCTC8960</strain>
    </source>
</reference>
<dbReference type="PANTHER" id="PTHR38567:SF1">
    <property type="entry name" value="DUF4291 DOMAIN-CONTAINING PROTEIN"/>
    <property type="match status" value="1"/>
</dbReference>
<accession>A0A0B0ZRN1</accession>
<dbReference type="Proteomes" id="UP000543257">
    <property type="component" value="Unassembled WGS sequence"/>
</dbReference>
<reference evidence="6 10" key="3">
    <citation type="submission" date="2018-05" db="EMBL/GenBank/DDBJ databases">
        <title>Genomic sequencing of EHEC O26 New European Clone.</title>
        <authorList>
            <person name="Karnisova L."/>
            <person name="Nunvar J."/>
            <person name="Marejkova M."/>
            <person name="Mellmann A."/>
            <person name="Drevinek P."/>
            <person name="Blahova K."/>
            <person name="Bielaszewska M."/>
        </authorList>
    </citation>
    <scope>NUCLEOTIDE SEQUENCE [LARGE SCALE GENOMIC DNA]</scope>
    <source>
        <strain evidence="6 10">14-391</strain>
    </source>
</reference>
<evidence type="ECO:0000313" key="4">
    <source>
        <dbReference type="EMBL" id="MDA4176305.1"/>
    </source>
</evidence>
<dbReference type="EMBL" id="QFSS01000017">
    <property type="protein sequence ID" value="PZZ72339.1"/>
    <property type="molecule type" value="Genomic_DNA"/>
</dbReference>
<evidence type="ECO:0000313" key="14">
    <source>
        <dbReference type="Proteomes" id="UP000531463"/>
    </source>
</evidence>
<dbReference type="AlphaFoldDB" id="A0A0B0ZRN1"/>
<dbReference type="EMBL" id="LDXE02000001">
    <property type="protein sequence ID" value="PBN77438.1"/>
    <property type="molecule type" value="Genomic_DNA"/>
</dbReference>
<dbReference type="Proteomes" id="UP000248865">
    <property type="component" value="Unassembled WGS sequence"/>
</dbReference>
<evidence type="ECO:0000313" key="6">
    <source>
        <dbReference type="EMBL" id="PZZ72339.1"/>
    </source>
</evidence>
<evidence type="ECO:0000313" key="1">
    <source>
        <dbReference type="EMBL" id="BBF51580.1"/>
    </source>
</evidence>
<dbReference type="EMBL" id="AP018802">
    <property type="protein sequence ID" value="BBF51580.1"/>
    <property type="molecule type" value="Genomic_DNA"/>
</dbReference>
<dbReference type="Proteomes" id="UP000281900">
    <property type="component" value="Chromosome"/>
</dbReference>
<evidence type="ECO:0000313" key="3">
    <source>
        <dbReference type="EMBL" id="EFL9837096.1"/>
    </source>
</evidence>
<dbReference type="InterPro" id="IPR025633">
    <property type="entry name" value="DUF4291"/>
</dbReference>
<evidence type="ECO:0000313" key="8">
    <source>
        <dbReference type="EMBL" id="TJF70133.1"/>
    </source>
</evidence>
<evidence type="ECO:0000313" key="7">
    <source>
        <dbReference type="EMBL" id="STN11469.1"/>
    </source>
</evidence>
<dbReference type="EMBL" id="RROO01000007">
    <property type="protein sequence ID" value="TJF70133.1"/>
    <property type="molecule type" value="Genomic_DNA"/>
</dbReference>
<evidence type="ECO:0000313" key="9">
    <source>
        <dbReference type="Proteomes" id="UP000036331"/>
    </source>
</evidence>
<protein>
    <submittedName>
        <fullName evidence="6">DUF4291 domain-containing protein</fullName>
    </submittedName>
    <submittedName>
        <fullName evidence="2">DUF4291 family protein</fullName>
    </submittedName>
</protein>
<dbReference type="PANTHER" id="PTHR38567">
    <property type="entry name" value="DUF4291 DOMAIN-CONTAINING PROTEIN"/>
    <property type="match status" value="1"/>
</dbReference>
<dbReference type="EMBL" id="JANWOR010000091">
    <property type="protein sequence ID" value="MDA4176305.1"/>
    <property type="molecule type" value="Genomic_DNA"/>
</dbReference>
<evidence type="ECO:0000313" key="11">
    <source>
        <dbReference type="Proteomes" id="UP000255057"/>
    </source>
</evidence>
<dbReference type="Proteomes" id="UP000305093">
    <property type="component" value="Unassembled WGS sequence"/>
</dbReference>
<evidence type="ECO:0000313" key="12">
    <source>
        <dbReference type="Proteomes" id="UP000281900"/>
    </source>
</evidence>
<evidence type="ECO:0000313" key="13">
    <source>
        <dbReference type="Proteomes" id="UP000305093"/>
    </source>
</evidence>
<reference evidence="5 9" key="1">
    <citation type="journal article" date="2015" name="Genome Announc.">
        <title>Draft Genome Sequences of Human-Pathogenic Escherichia coli O26:H11 Strains Carrying the stx2 Gene Only and Circulating in France.</title>
        <authorList>
            <person name="Delannoy S."/>
            <person name="Mariani-Kurkdjian P."/>
            <person name="Bonacorsi S."/>
            <person name="Liguori S."/>
            <person name="Ison S.A."/>
            <person name="Fach P."/>
        </authorList>
    </citation>
    <scope>NUCLEOTIDE SEQUENCE [LARGE SCALE GENOMIC DNA]</scope>
    <source>
        <strain evidence="5 9">34870</strain>
    </source>
</reference>
<evidence type="ECO:0000313" key="15">
    <source>
        <dbReference type="Proteomes" id="UP000543257"/>
    </source>
</evidence>
<reference evidence="4" key="9">
    <citation type="submission" date="2022-08" db="EMBL/GenBank/DDBJ databases">
        <title>Genome sequencing of human pathogens.</title>
        <authorList>
            <person name="Cao X."/>
        </authorList>
    </citation>
    <scope>NUCLEOTIDE SEQUENCE</scope>
    <source>
        <strain evidence="4">EC16126</strain>
    </source>
</reference>
<name>A0A0B0ZRN1_ECOLX</name>
<reference evidence="1 12" key="5">
    <citation type="submission" date="2018-07" db="EMBL/GenBank/DDBJ databases">
        <title>Genomic analysis of colistin resistant EHEC isolated from cattle in Japan.</title>
        <authorList>
            <person name="Kusumoto M."/>
            <person name="Misumi W."/>
            <person name="Ogura Y."/>
            <person name="Hayashi T."/>
            <person name="Akiba M."/>
        </authorList>
    </citation>
    <scope>NUCLEOTIDE SEQUENCE [LARGE SCALE GENOMIC DNA]</scope>
    <source>
        <strain evidence="1 12">E2863</strain>
    </source>
</reference>
<evidence type="ECO:0000313" key="5">
    <source>
        <dbReference type="EMBL" id="PBN77438.1"/>
    </source>
</evidence>
<organism evidence="6 10">
    <name type="scientific">Escherichia coli</name>
    <dbReference type="NCBI Taxonomy" id="562"/>
    <lineage>
        <taxon>Bacteria</taxon>
        <taxon>Pseudomonadati</taxon>
        <taxon>Pseudomonadota</taxon>
        <taxon>Gammaproteobacteria</taxon>
        <taxon>Enterobacterales</taxon>
        <taxon>Enterobacteriaceae</taxon>
        <taxon>Escherichia</taxon>
    </lineage>
</organism>
<dbReference type="EMBL" id="UGFO01000006">
    <property type="protein sequence ID" value="STN11469.1"/>
    <property type="molecule type" value="Genomic_DNA"/>
</dbReference>
<dbReference type="Pfam" id="PF14124">
    <property type="entry name" value="DUF4291"/>
    <property type="match status" value="1"/>
</dbReference>
<reference evidence="3 15" key="6">
    <citation type="submission" date="2018-08" db="EMBL/GenBank/DDBJ databases">
        <authorList>
            <consortium name="GenomeTrakr network: Whole genome sequencing for foodborne pathogen traceback"/>
        </authorList>
    </citation>
    <scope>NUCLEOTIDE SEQUENCE [LARGE SCALE GENOMIC DNA]</scope>
    <source>
        <strain evidence="3 15">AZ-TG73583</strain>
    </source>
</reference>
<dbReference type="EMBL" id="AASWKH010000009">
    <property type="protein sequence ID" value="EFH6095162.1"/>
    <property type="molecule type" value="Genomic_DNA"/>
</dbReference>
<dbReference type="Proteomes" id="UP000036331">
    <property type="component" value="Unassembled WGS sequence"/>
</dbReference>
<sequence length="199" mass="22901">MADYFEIRADYNQHTITIYQAYNDAIADVAVRDGRFGAPFSFNRMTWIKPSFMWMMERSNWGLKKDQQHILAIRIKRTFFDTLLEQAVLTTPEAHVYPHAGIWETLFAQANVYVQWDPERSINGKKLEHRSLQLGISRNLISQFNEDAIVAIDDLTPLVRKCHNLLINGKTTQAKSFLPPEKIYPVSAAARKALGMKNS</sequence>
<dbReference type="Proteomes" id="UP000531463">
    <property type="component" value="Unassembled WGS sequence"/>
</dbReference>
<dbReference type="Proteomes" id="UP000255057">
    <property type="component" value="Unassembled WGS sequence"/>
</dbReference>
<reference evidence="2 14" key="8">
    <citation type="submission" date="2019-12" db="EMBL/GenBank/DDBJ databases">
        <authorList>
            <consortium name="NARMS: The National Antimicrobial Resistance Monitoring System"/>
        </authorList>
    </citation>
    <scope>NUCLEOTIDE SEQUENCE [LARGE SCALE GENOMIC DNA]</scope>
    <source>
        <strain evidence="2 14">CVM N19EC0510</strain>
    </source>
</reference>
<dbReference type="Proteomes" id="UP001211064">
    <property type="component" value="Unassembled WGS sequence"/>
</dbReference>
<evidence type="ECO:0000313" key="2">
    <source>
        <dbReference type="EMBL" id="EFH6095162.1"/>
    </source>
</evidence>
<evidence type="ECO:0000313" key="10">
    <source>
        <dbReference type="Proteomes" id="UP000248865"/>
    </source>
</evidence>
<proteinExistence type="predicted"/>